<dbReference type="PROSITE" id="PS51257">
    <property type="entry name" value="PROKAR_LIPOPROTEIN"/>
    <property type="match status" value="1"/>
</dbReference>
<proteinExistence type="inferred from homology"/>
<dbReference type="RefSeq" id="WP_254577005.1">
    <property type="nucleotide sequence ID" value="NZ_CP100595.1"/>
</dbReference>
<dbReference type="SUPFAM" id="SSF54001">
    <property type="entry name" value="Cysteine proteinases"/>
    <property type="match status" value="1"/>
</dbReference>
<organism evidence="7 8">
    <name type="scientific">Arcobacter roscoffensis</name>
    <dbReference type="NCBI Taxonomy" id="2961520"/>
    <lineage>
        <taxon>Bacteria</taxon>
        <taxon>Pseudomonadati</taxon>
        <taxon>Campylobacterota</taxon>
        <taxon>Epsilonproteobacteria</taxon>
        <taxon>Campylobacterales</taxon>
        <taxon>Arcobacteraceae</taxon>
        <taxon>Arcobacter</taxon>
    </lineage>
</organism>
<evidence type="ECO:0000256" key="3">
    <source>
        <dbReference type="ARBA" id="ARBA00022729"/>
    </source>
</evidence>
<accession>A0ABY5E3T1</accession>
<dbReference type="PANTHER" id="PTHR47360">
    <property type="entry name" value="MUREIN DD-ENDOPEPTIDASE MEPS/MUREIN LD-CARBOXYPEPTIDASE"/>
    <property type="match status" value="1"/>
</dbReference>
<dbReference type="EMBL" id="CP100595">
    <property type="protein sequence ID" value="UTJ06826.1"/>
    <property type="molecule type" value="Genomic_DNA"/>
</dbReference>
<dbReference type="InterPro" id="IPR000064">
    <property type="entry name" value="NLP_P60_dom"/>
</dbReference>
<dbReference type="Gene3D" id="3.90.1720.10">
    <property type="entry name" value="endopeptidase domain like (from Nostoc punctiforme)"/>
    <property type="match status" value="1"/>
</dbReference>
<evidence type="ECO:0000259" key="6">
    <source>
        <dbReference type="PROSITE" id="PS51935"/>
    </source>
</evidence>
<protein>
    <submittedName>
        <fullName evidence="7">NlpC/P60 family protein</fullName>
    </submittedName>
</protein>
<evidence type="ECO:0000256" key="5">
    <source>
        <dbReference type="ARBA" id="ARBA00022807"/>
    </source>
</evidence>
<dbReference type="InterPro" id="IPR052062">
    <property type="entry name" value="Murein_DD/LD_carboxypeptidase"/>
</dbReference>
<dbReference type="InterPro" id="IPR038765">
    <property type="entry name" value="Papain-like_cys_pep_sf"/>
</dbReference>
<evidence type="ECO:0000256" key="4">
    <source>
        <dbReference type="ARBA" id="ARBA00022801"/>
    </source>
</evidence>
<name>A0ABY5E3T1_9BACT</name>
<comment type="similarity">
    <text evidence="1">Belongs to the peptidase C40 family.</text>
</comment>
<keyword evidence="4" id="KW-0378">Hydrolase</keyword>
<dbReference type="Pfam" id="PF00877">
    <property type="entry name" value="NLPC_P60"/>
    <property type="match status" value="1"/>
</dbReference>
<evidence type="ECO:0000313" key="8">
    <source>
        <dbReference type="Proteomes" id="UP001060012"/>
    </source>
</evidence>
<dbReference type="PROSITE" id="PS51935">
    <property type="entry name" value="NLPC_P60"/>
    <property type="match status" value="1"/>
</dbReference>
<evidence type="ECO:0000256" key="2">
    <source>
        <dbReference type="ARBA" id="ARBA00022670"/>
    </source>
</evidence>
<gene>
    <name evidence="7" type="ORF">NJU99_01700</name>
</gene>
<keyword evidence="8" id="KW-1185">Reference proteome</keyword>
<evidence type="ECO:0000313" key="7">
    <source>
        <dbReference type="EMBL" id="UTJ06826.1"/>
    </source>
</evidence>
<keyword evidence="3" id="KW-0732">Signal</keyword>
<sequence length="171" mass="20110">MIKSIILIFLCLFFTTGCSYKNSSQKFISSYKELDNLPYPSASLEHTLLETNNQLKNFYKEWRGVRYKWGGSTKRGIDCSAFVQKAYRNSFNLKLPRTTKYQHKVGKYINKNSLRLGDLVFFKTGWDSRHVGIYLDNGRFMHASTSKGVIISSLNNRYYKKHYWKAKRVLF</sequence>
<keyword evidence="2" id="KW-0645">Protease</keyword>
<feature type="domain" description="NlpC/P60" evidence="6">
    <location>
        <begin position="49"/>
        <end position="170"/>
    </location>
</feature>
<dbReference type="Proteomes" id="UP001060012">
    <property type="component" value="Chromosome"/>
</dbReference>
<evidence type="ECO:0000256" key="1">
    <source>
        <dbReference type="ARBA" id="ARBA00007074"/>
    </source>
</evidence>
<dbReference type="PANTHER" id="PTHR47360:SF1">
    <property type="entry name" value="ENDOPEPTIDASE NLPC-RELATED"/>
    <property type="match status" value="1"/>
</dbReference>
<keyword evidence="5" id="KW-0788">Thiol protease</keyword>
<reference evidence="7" key="1">
    <citation type="submission" date="2022-07" db="EMBL/GenBank/DDBJ databases">
        <title>Arcobacter roscoffensis sp. nov., a marine bacterium isolated from coastal seawater collected from Roscoff, France.</title>
        <authorList>
            <person name="Pascual J."/>
            <person name="Lepeaux C."/>
            <person name="Methner A."/>
            <person name="Overmann J."/>
        </authorList>
    </citation>
    <scope>NUCLEOTIDE SEQUENCE</scope>
    <source>
        <strain evidence="7">ARW1-2F2</strain>
    </source>
</reference>